<dbReference type="Gene3D" id="3.40.50.720">
    <property type="entry name" value="NAD(P)-binding Rossmann-like Domain"/>
    <property type="match status" value="1"/>
</dbReference>
<name>A0A947D6R7_9HYPH</name>
<dbReference type="Gene3D" id="3.30.1780.10">
    <property type="entry name" value="ornithine cyclodeaminase, domain 1"/>
    <property type="match status" value="1"/>
</dbReference>
<keyword evidence="3" id="KW-1185">Reference proteome</keyword>
<dbReference type="GO" id="GO:0005737">
    <property type="term" value="C:cytoplasm"/>
    <property type="evidence" value="ECO:0007669"/>
    <property type="project" value="TreeGrafter"/>
</dbReference>
<organism evidence="2 3">
    <name type="scientific">Prosthecodimorpha staleyi</name>
    <dbReference type="NCBI Taxonomy" id="2840188"/>
    <lineage>
        <taxon>Bacteria</taxon>
        <taxon>Pseudomonadati</taxon>
        <taxon>Pseudomonadota</taxon>
        <taxon>Alphaproteobacteria</taxon>
        <taxon>Hyphomicrobiales</taxon>
        <taxon>Ancalomicrobiaceae</taxon>
        <taxon>Prosthecodimorpha</taxon>
    </lineage>
</organism>
<dbReference type="EMBL" id="JAHHZF010000012">
    <property type="protein sequence ID" value="MBT9292110.1"/>
    <property type="molecule type" value="Genomic_DNA"/>
</dbReference>
<dbReference type="InterPro" id="IPR003462">
    <property type="entry name" value="ODC_Mu_crystall"/>
</dbReference>
<dbReference type="PANTHER" id="PTHR13812">
    <property type="entry name" value="KETIMINE REDUCTASE MU-CRYSTALLIN"/>
    <property type="match status" value="1"/>
</dbReference>
<evidence type="ECO:0000313" key="3">
    <source>
        <dbReference type="Proteomes" id="UP000766595"/>
    </source>
</evidence>
<dbReference type="Pfam" id="PF02423">
    <property type="entry name" value="OCD_Mu_crystall"/>
    <property type="match status" value="1"/>
</dbReference>
<dbReference type="PIRSF" id="PIRSF001439">
    <property type="entry name" value="CryM"/>
    <property type="match status" value="1"/>
</dbReference>
<dbReference type="InterPro" id="IPR036291">
    <property type="entry name" value="NAD(P)-bd_dom_sf"/>
</dbReference>
<comment type="caution">
    <text evidence="2">The sequence shown here is derived from an EMBL/GenBank/DDBJ whole genome shotgun (WGS) entry which is preliminary data.</text>
</comment>
<dbReference type="Proteomes" id="UP000766595">
    <property type="component" value="Unassembled WGS sequence"/>
</dbReference>
<dbReference type="RefSeq" id="WP_261970631.1">
    <property type="nucleotide sequence ID" value="NZ_JAHHZF010000012.1"/>
</dbReference>
<protein>
    <recommendedName>
        <fullName evidence="4">Ornithine cyclodeaminase</fullName>
    </recommendedName>
</protein>
<dbReference type="InterPro" id="IPR023401">
    <property type="entry name" value="ODC_N"/>
</dbReference>
<reference evidence="2 3" key="1">
    <citation type="submission" date="2021-06" db="EMBL/GenBank/DDBJ databases">
        <authorList>
            <person name="Grouzdev D.S."/>
            <person name="Koziaeva V."/>
        </authorList>
    </citation>
    <scope>NUCLEOTIDE SEQUENCE [LARGE SCALE GENOMIC DNA]</scope>
    <source>
        <strain evidence="2 3">22</strain>
    </source>
</reference>
<evidence type="ECO:0008006" key="4">
    <source>
        <dbReference type="Google" id="ProtNLM"/>
    </source>
</evidence>
<comment type="similarity">
    <text evidence="1">Belongs to the ornithine cyclodeaminase/mu-crystallin family.</text>
</comment>
<dbReference type="PANTHER" id="PTHR13812:SF19">
    <property type="entry name" value="KETIMINE REDUCTASE MU-CRYSTALLIN"/>
    <property type="match status" value="1"/>
</dbReference>
<proteinExistence type="inferred from homology"/>
<dbReference type="SUPFAM" id="SSF51735">
    <property type="entry name" value="NAD(P)-binding Rossmann-fold domains"/>
    <property type="match status" value="1"/>
</dbReference>
<sequence length="343" mass="35694">MEPVTIRWLGRADVLAAGGGDFAAALDDVRAGFAQIAAGRATMPAEISVGLGPLEPPMQGARAYALPARLDGARPVAGLKWTAHRPPLDDGAPTILSTTTVNDALTGRPIGIVESAGLTVMRTAAVTALALETVAPRPLRRIAVLGAGQQAAGHLAMLAALGPRLAPDLAELRLWNRTPARGEALAERFAARLPVRIAADIDQALDGADAVLACTAALEPVLPVEAVRPGRLVAQIGHHEAPFAAIDRATQVFVDLWGPFAEASGKSLFRMYRVGRFSPERVTADLATMLAGAPRPGPDAAVYVSSFGLNVFDVALAARVLARAEALGLGTPLTLLDRPWEAP</sequence>
<accession>A0A947D6R7</accession>
<dbReference type="AlphaFoldDB" id="A0A947D6R7"/>
<evidence type="ECO:0000313" key="2">
    <source>
        <dbReference type="EMBL" id="MBT9292110.1"/>
    </source>
</evidence>
<evidence type="ECO:0000256" key="1">
    <source>
        <dbReference type="ARBA" id="ARBA00008903"/>
    </source>
</evidence>
<gene>
    <name evidence="2" type="ORF">KL771_21785</name>
</gene>